<keyword evidence="6" id="KW-1185">Reference proteome</keyword>
<dbReference type="Pfam" id="PF01124">
    <property type="entry name" value="MAPEG"/>
    <property type="match status" value="1"/>
</dbReference>
<keyword evidence="2" id="KW-0812">Transmembrane</keyword>
<organism evidence="5 6">
    <name type="scientific">Diplocarpon coronariae</name>
    <dbReference type="NCBI Taxonomy" id="2795749"/>
    <lineage>
        <taxon>Eukaryota</taxon>
        <taxon>Fungi</taxon>
        <taxon>Dikarya</taxon>
        <taxon>Ascomycota</taxon>
        <taxon>Pezizomycotina</taxon>
        <taxon>Leotiomycetes</taxon>
        <taxon>Helotiales</taxon>
        <taxon>Drepanopezizaceae</taxon>
        <taxon>Diplocarpon</taxon>
    </lineage>
</organism>
<evidence type="ECO:0000313" key="5">
    <source>
        <dbReference type="EMBL" id="OWP05883.1"/>
    </source>
</evidence>
<comment type="subcellular location">
    <subcellularLocation>
        <location evidence="1">Membrane</location>
    </subcellularLocation>
</comment>
<comment type="caution">
    <text evidence="5">The sequence shown here is derived from an EMBL/GenBank/DDBJ whole genome shotgun (WGS) entry which is preliminary data.</text>
</comment>
<dbReference type="InterPro" id="IPR001129">
    <property type="entry name" value="Membr-assoc_MAPEG"/>
</dbReference>
<dbReference type="InterPro" id="IPR023352">
    <property type="entry name" value="MAPEG-like_dom_sf"/>
</dbReference>
<evidence type="ECO:0000256" key="2">
    <source>
        <dbReference type="ARBA" id="ARBA00022692"/>
    </source>
</evidence>
<proteinExistence type="predicted"/>
<dbReference type="InParanoid" id="A0A218ZEC6"/>
<evidence type="ECO:0000256" key="3">
    <source>
        <dbReference type="ARBA" id="ARBA00022989"/>
    </source>
</evidence>
<dbReference type="PANTHER" id="PTHR35371:SF1">
    <property type="entry name" value="BLR7753 PROTEIN"/>
    <property type="match status" value="1"/>
</dbReference>
<dbReference type="Proteomes" id="UP000242519">
    <property type="component" value="Unassembled WGS sequence"/>
</dbReference>
<dbReference type="SUPFAM" id="SSF161084">
    <property type="entry name" value="MAPEG domain-like"/>
    <property type="match status" value="1"/>
</dbReference>
<dbReference type="AlphaFoldDB" id="A0A218ZEC6"/>
<keyword evidence="4" id="KW-0472">Membrane</keyword>
<name>A0A218ZEC6_9HELO</name>
<accession>A0A218ZEC6</accession>
<gene>
    <name evidence="5" type="ORF">B2J93_6207</name>
</gene>
<dbReference type="EMBL" id="MZNU01000059">
    <property type="protein sequence ID" value="OWP05883.1"/>
    <property type="molecule type" value="Genomic_DNA"/>
</dbReference>
<dbReference type="GO" id="GO:0016020">
    <property type="term" value="C:membrane"/>
    <property type="evidence" value="ECO:0007669"/>
    <property type="project" value="UniProtKB-SubCell"/>
</dbReference>
<dbReference type="Gene3D" id="1.20.120.550">
    <property type="entry name" value="Membrane associated eicosanoid/glutathione metabolism-like domain"/>
    <property type="match status" value="1"/>
</dbReference>
<reference evidence="5 6" key="1">
    <citation type="submission" date="2017-04" db="EMBL/GenBank/DDBJ databases">
        <title>Draft genome sequence of Marssonina coronaria NL1: causal agent of apple blotch.</title>
        <authorList>
            <person name="Cheng Q."/>
        </authorList>
    </citation>
    <scope>NUCLEOTIDE SEQUENCE [LARGE SCALE GENOMIC DNA]</scope>
    <source>
        <strain evidence="5 6">NL1</strain>
    </source>
</reference>
<keyword evidence="3" id="KW-1133">Transmembrane helix</keyword>
<evidence type="ECO:0000256" key="1">
    <source>
        <dbReference type="ARBA" id="ARBA00004370"/>
    </source>
</evidence>
<evidence type="ECO:0000256" key="4">
    <source>
        <dbReference type="ARBA" id="ARBA00023136"/>
    </source>
</evidence>
<dbReference type="PANTHER" id="PTHR35371">
    <property type="entry name" value="INNER MEMBRANE PROTEIN"/>
    <property type="match status" value="1"/>
</dbReference>
<dbReference type="OrthoDB" id="2122304at2759"/>
<sequence>MDGKGRGIKTAARDSDSLAVNHIANFAAAPAVSGGQNNVLARGGAVAGSSTSPAPLPLGQNTQVCDVAGQLRDLPSPSRASASAWIPLCSTAPRVGRLGFPSFQNTITPTKMASLLDTTPNVSLYTIPAAWLVAFLPHAYAASLSTKFDHKSPRTYVGRLAEDQTIDQATRDRIVRSEGAQSNGFENLGLFAAAVVAGNVARLPAQTLNTLAGGYVASRILYNYLYITNTSDTAANTRSIVFVSGVGLVWTLFIRSGNILRKAANLL</sequence>
<protein>
    <submittedName>
        <fullName evidence="5">Uncharacterized protein</fullName>
    </submittedName>
</protein>
<evidence type="ECO:0000313" key="6">
    <source>
        <dbReference type="Proteomes" id="UP000242519"/>
    </source>
</evidence>